<comment type="caution">
    <text evidence="1">The sequence shown here is derived from an EMBL/GenBank/DDBJ whole genome shotgun (WGS) entry which is preliminary data.</text>
</comment>
<keyword evidence="2" id="KW-1185">Reference proteome</keyword>
<gene>
    <name evidence="1" type="ORF">PEDI_25640</name>
</gene>
<reference evidence="1 2" key="1">
    <citation type="submission" date="2021-12" db="EMBL/GenBank/DDBJ databases">
        <title>Genome sequencing of bacteria with rrn-lacking chromosome and rrn-plasmid.</title>
        <authorList>
            <person name="Anda M."/>
            <person name="Iwasaki W."/>
        </authorList>
    </citation>
    <scope>NUCLEOTIDE SEQUENCE [LARGE SCALE GENOMIC DNA]</scope>
    <source>
        <strain evidence="1 2">NBRC 15940</strain>
    </source>
</reference>
<accession>A0AAN4W0E2</accession>
<dbReference type="Proteomes" id="UP001310022">
    <property type="component" value="Unassembled WGS sequence"/>
</dbReference>
<dbReference type="AlphaFoldDB" id="A0AAN4W0E2"/>
<proteinExistence type="predicted"/>
<evidence type="ECO:0000313" key="1">
    <source>
        <dbReference type="EMBL" id="GJM62012.1"/>
    </source>
</evidence>
<sequence length="146" mass="17347">MIFYTQDIFLTHGLILTPVHMNVITHESLHQKFKQWLSNIDFWQSEINFFKKQQERNIYHLPAEEQKKIVNQLAHHERLLNKLRQIISAHSLFYADFAEKAPELPEQALCEEEFQQSEIHLKKFKSSFGKLKKALKSRLSKNAETV</sequence>
<organism evidence="1 2">
    <name type="scientific">Persicobacter diffluens</name>
    <dbReference type="NCBI Taxonomy" id="981"/>
    <lineage>
        <taxon>Bacteria</taxon>
        <taxon>Pseudomonadati</taxon>
        <taxon>Bacteroidota</taxon>
        <taxon>Cytophagia</taxon>
        <taxon>Cytophagales</taxon>
        <taxon>Persicobacteraceae</taxon>
        <taxon>Persicobacter</taxon>
    </lineage>
</organism>
<protein>
    <submittedName>
        <fullName evidence="1">Uncharacterized protein</fullName>
    </submittedName>
</protein>
<evidence type="ECO:0000313" key="2">
    <source>
        <dbReference type="Proteomes" id="UP001310022"/>
    </source>
</evidence>
<dbReference type="EMBL" id="BQKE01000001">
    <property type="protein sequence ID" value="GJM62012.1"/>
    <property type="molecule type" value="Genomic_DNA"/>
</dbReference>
<name>A0AAN4W0E2_9BACT</name>